<accession>A0A0L0JL83</accession>
<dbReference type="OrthoDB" id="9810929at2"/>
<dbReference type="RefSeq" id="WP_050374798.1">
    <property type="nucleotide sequence ID" value="NZ_KQ257834.1"/>
</dbReference>
<evidence type="ECO:0000256" key="1">
    <source>
        <dbReference type="ARBA" id="ARBA00021292"/>
    </source>
</evidence>
<dbReference type="EMBL" id="JPPY01000214">
    <property type="protein sequence ID" value="KND26169.1"/>
    <property type="molecule type" value="Genomic_DNA"/>
</dbReference>
<dbReference type="InterPro" id="IPR028098">
    <property type="entry name" value="Glyco_trans_4-like_N"/>
</dbReference>
<dbReference type="PATRIC" id="fig|42234.21.peg.7981"/>
<feature type="domain" description="Glycosyltransferase subfamily 4-like N-terminal" evidence="5">
    <location>
        <begin position="22"/>
        <end position="192"/>
    </location>
</feature>
<dbReference type="Pfam" id="PF13579">
    <property type="entry name" value="Glyco_trans_4_4"/>
    <property type="match status" value="1"/>
</dbReference>
<dbReference type="InterPro" id="IPR001296">
    <property type="entry name" value="Glyco_trans_1"/>
</dbReference>
<evidence type="ECO:0000256" key="2">
    <source>
        <dbReference type="ARBA" id="ARBA00022676"/>
    </source>
</evidence>
<dbReference type="AlphaFoldDB" id="A0A0L0JL83"/>
<dbReference type="Gene3D" id="3.40.50.2000">
    <property type="entry name" value="Glycogen Phosphorylase B"/>
    <property type="match status" value="2"/>
</dbReference>
<dbReference type="GO" id="GO:0016757">
    <property type="term" value="F:glycosyltransferase activity"/>
    <property type="evidence" value="ECO:0007669"/>
    <property type="project" value="UniProtKB-KW"/>
</dbReference>
<evidence type="ECO:0000313" key="6">
    <source>
        <dbReference type="EMBL" id="KND26169.1"/>
    </source>
</evidence>
<gene>
    <name evidence="6" type="ORF">IQ63_38770</name>
</gene>
<dbReference type="PANTHER" id="PTHR12526">
    <property type="entry name" value="GLYCOSYLTRANSFERASE"/>
    <property type="match status" value="1"/>
</dbReference>
<protein>
    <recommendedName>
        <fullName evidence="1">D-inositol 3-phosphate glycosyltransferase</fullName>
    </recommendedName>
</protein>
<dbReference type="Proteomes" id="UP000037151">
    <property type="component" value="Unassembled WGS sequence"/>
</dbReference>
<proteinExistence type="predicted"/>
<evidence type="ECO:0000256" key="3">
    <source>
        <dbReference type="ARBA" id="ARBA00022679"/>
    </source>
</evidence>
<reference evidence="7" key="1">
    <citation type="submission" date="2014-07" db="EMBL/GenBank/DDBJ databases">
        <title>Genome sequencing of plant-pathogenic Streptomyces species.</title>
        <authorList>
            <person name="Harrison J."/>
            <person name="Sapp M."/>
            <person name="Thwaites R."/>
            <person name="Studholme D.J."/>
        </authorList>
    </citation>
    <scope>NUCLEOTIDE SEQUENCE [LARGE SCALE GENOMIC DNA]</scope>
    <source>
        <strain evidence="7">NCPPB 4445</strain>
    </source>
</reference>
<sequence>MRVLHISDHADPLAAPGTGFQGGQNVYVRSLAASLGALGHEVDVATRWTSPRLPARERIGAGARVVRLPAGAREPLHRDRFGEVLEEFSEEVDRLFRQGGGYDVVHSHYWYSGRVALDLARRHRTPVVHTHHSLGAVRRAALDRACPPLREESERRIGERADAVVVGCPAEADDLRRLLGTPGERMRLVPPGVDTSVLRPLDRAVARRAVGLPADVPVVLFLGRLEPRKGWEELVHAFSLVCRERPTAVLLVVGGCSTAETDPLVRLAGRYGILANLRLCGSVPHDETALYYSCADVTAVPSHYEPFGLVAVESMACGTPVVATRVGGLSWTVADERVGALVPPRDPMSLADALLSVLDRGRDHFHEACLERVTARFTSATWLNGIREVYRSVQMKRAASTGTPTGP</sequence>
<evidence type="ECO:0000259" key="5">
    <source>
        <dbReference type="Pfam" id="PF13579"/>
    </source>
</evidence>
<dbReference type="PANTHER" id="PTHR12526:SF510">
    <property type="entry name" value="D-INOSITOL 3-PHOSPHATE GLYCOSYLTRANSFERASE"/>
    <property type="match status" value="1"/>
</dbReference>
<feature type="domain" description="Glycosyl transferase family 1" evidence="4">
    <location>
        <begin position="205"/>
        <end position="361"/>
    </location>
</feature>
<dbReference type="SUPFAM" id="SSF53756">
    <property type="entry name" value="UDP-Glycosyltransferase/glycogen phosphorylase"/>
    <property type="match status" value="1"/>
</dbReference>
<dbReference type="Pfam" id="PF00534">
    <property type="entry name" value="Glycos_transf_1"/>
    <property type="match status" value="1"/>
</dbReference>
<organism evidence="6 7">
    <name type="scientific">Streptomyces acidiscabies</name>
    <dbReference type="NCBI Taxonomy" id="42234"/>
    <lineage>
        <taxon>Bacteria</taxon>
        <taxon>Bacillati</taxon>
        <taxon>Actinomycetota</taxon>
        <taxon>Actinomycetes</taxon>
        <taxon>Kitasatosporales</taxon>
        <taxon>Streptomycetaceae</taxon>
        <taxon>Streptomyces</taxon>
    </lineage>
</organism>
<name>A0A0L0JL83_9ACTN</name>
<comment type="caution">
    <text evidence="6">The sequence shown here is derived from an EMBL/GenBank/DDBJ whole genome shotgun (WGS) entry which is preliminary data.</text>
</comment>
<keyword evidence="3 6" id="KW-0808">Transferase</keyword>
<evidence type="ECO:0000313" key="7">
    <source>
        <dbReference type="Proteomes" id="UP000037151"/>
    </source>
</evidence>
<evidence type="ECO:0000259" key="4">
    <source>
        <dbReference type="Pfam" id="PF00534"/>
    </source>
</evidence>
<keyword evidence="2" id="KW-0328">Glycosyltransferase</keyword>